<name>A0A421BCE2_9PSEU</name>
<dbReference type="EMBL" id="RCDD01000001">
    <property type="protein sequence ID" value="RLK62008.1"/>
    <property type="molecule type" value="Genomic_DNA"/>
</dbReference>
<organism evidence="2 3">
    <name type="scientific">Actinokineospora cianjurensis</name>
    <dbReference type="NCBI Taxonomy" id="585224"/>
    <lineage>
        <taxon>Bacteria</taxon>
        <taxon>Bacillati</taxon>
        <taxon>Actinomycetota</taxon>
        <taxon>Actinomycetes</taxon>
        <taxon>Pseudonocardiales</taxon>
        <taxon>Pseudonocardiaceae</taxon>
        <taxon>Actinokineospora</taxon>
    </lineage>
</organism>
<dbReference type="RefSeq" id="WP_147459970.1">
    <property type="nucleotide sequence ID" value="NZ_RCDD01000001.1"/>
</dbReference>
<gene>
    <name evidence="2" type="ORF">CLV68_2560</name>
</gene>
<comment type="caution">
    <text evidence="2">The sequence shown here is derived from an EMBL/GenBank/DDBJ whole genome shotgun (WGS) entry which is preliminary data.</text>
</comment>
<keyword evidence="1" id="KW-0812">Transmembrane</keyword>
<dbReference type="Proteomes" id="UP000282454">
    <property type="component" value="Unassembled WGS sequence"/>
</dbReference>
<dbReference type="AlphaFoldDB" id="A0A421BCE2"/>
<protein>
    <submittedName>
        <fullName evidence="2">Uncharacterized protein</fullName>
    </submittedName>
</protein>
<keyword evidence="1" id="KW-1133">Transmembrane helix</keyword>
<accession>A0A421BCE2</accession>
<evidence type="ECO:0000313" key="3">
    <source>
        <dbReference type="Proteomes" id="UP000282454"/>
    </source>
</evidence>
<sequence length="168" mass="18486">MGAVGSRSLGLFLAMLAVVVAAVVVGGWLVFRTAAQALFPDHCDQADERTAARLEREDVLALEPPGVEAQPRFTKMPCQDDDNVGAVGHDFRGEYAETETFYKQAFAERGWQLRVEEAVPSGSGDVGFCFEHPDFTNTTAVVRFSAAIPHQYTVMFRFRSVEYTCALT</sequence>
<reference evidence="2 3" key="1">
    <citation type="submission" date="2018-10" db="EMBL/GenBank/DDBJ databases">
        <title>Genomic Encyclopedia of Archaeal and Bacterial Type Strains, Phase II (KMG-II): from individual species to whole genera.</title>
        <authorList>
            <person name="Goeker M."/>
        </authorList>
    </citation>
    <scope>NUCLEOTIDE SEQUENCE [LARGE SCALE GENOMIC DNA]</scope>
    <source>
        <strain evidence="2 3">DSM 45657</strain>
    </source>
</reference>
<evidence type="ECO:0000256" key="1">
    <source>
        <dbReference type="SAM" id="Phobius"/>
    </source>
</evidence>
<proteinExistence type="predicted"/>
<evidence type="ECO:0000313" key="2">
    <source>
        <dbReference type="EMBL" id="RLK62008.1"/>
    </source>
</evidence>
<keyword evidence="3" id="KW-1185">Reference proteome</keyword>
<keyword evidence="1" id="KW-0472">Membrane</keyword>
<feature type="transmembrane region" description="Helical" evidence="1">
    <location>
        <begin position="12"/>
        <end position="31"/>
    </location>
</feature>